<feature type="compositionally biased region" description="Low complexity" evidence="1">
    <location>
        <begin position="110"/>
        <end position="135"/>
    </location>
</feature>
<dbReference type="Proteomes" id="UP000062788">
    <property type="component" value="Unassembled WGS sequence"/>
</dbReference>
<evidence type="ECO:0000313" key="3">
    <source>
        <dbReference type="Proteomes" id="UP000062788"/>
    </source>
</evidence>
<evidence type="ECO:0000256" key="1">
    <source>
        <dbReference type="SAM" id="MobiDB-lite"/>
    </source>
</evidence>
<dbReference type="SUPFAM" id="SSF55035">
    <property type="entry name" value="NAD-binding domain of HMG-CoA reductase"/>
    <property type="match status" value="1"/>
</dbReference>
<organism evidence="2 3">
    <name type="scientific">Burkholderia singularis</name>
    <dbReference type="NCBI Taxonomy" id="1503053"/>
    <lineage>
        <taxon>Bacteria</taxon>
        <taxon>Pseudomonadati</taxon>
        <taxon>Pseudomonadota</taxon>
        <taxon>Betaproteobacteria</taxon>
        <taxon>Burkholderiales</taxon>
        <taxon>Burkholderiaceae</taxon>
        <taxon>Burkholderia</taxon>
        <taxon>pseudomallei group</taxon>
    </lineage>
</organism>
<sequence length="253" mass="28071">MLPTLDDGATTHITIAYPPFASRLPLVRLGRHGLVFRAHGTMPPVFGVPRSATLYLDEVPLCTLRLIVRQSAPRDDGTHDLTMQPSTTNGDALLWHALHAHCRDAGMLAQQDGAAQAAPSDAASREASPASATPADARPTRSAAFRLADRGDARFFADWLEYHFDELRALAQGHSPGLHLNELEHRQTGDEVDVRFVYDIDGHADRQTLTDCARRTCDWITAEVRRRFDLPIAEQRFGMRKPHRPSGYSFSSK</sequence>
<protein>
    <submittedName>
        <fullName evidence="2">Hydroxymethylglutaryl-coenzyme A reductase</fullName>
    </submittedName>
</protein>
<dbReference type="AlphaFoldDB" id="A0A103E4Y1"/>
<dbReference type="Gene3D" id="3.30.70.420">
    <property type="entry name" value="Hydroxymethylglutaryl-CoA reductase, class I/II, NAD/NADP-binding domain"/>
    <property type="match status" value="1"/>
</dbReference>
<accession>A0A103E4Y1</accession>
<name>A0A103E4Y1_9BURK</name>
<comment type="caution">
    <text evidence="2">The sequence shown here is derived from an EMBL/GenBank/DDBJ whole genome shotgun (WGS) entry which is preliminary data.</text>
</comment>
<feature type="region of interest" description="Disordered" evidence="1">
    <location>
        <begin position="110"/>
        <end position="139"/>
    </location>
</feature>
<evidence type="ECO:0000313" key="2">
    <source>
        <dbReference type="EMBL" id="KVE28451.1"/>
    </source>
</evidence>
<gene>
    <name evidence="2" type="ORF">WS67_06760</name>
</gene>
<reference evidence="2 3" key="1">
    <citation type="submission" date="2015-11" db="EMBL/GenBank/DDBJ databases">
        <title>Expanding the genomic diversity of Burkholderia species for the development of highly accurate diagnostics.</title>
        <authorList>
            <person name="Sahl J."/>
            <person name="Keim P."/>
            <person name="Wagner D."/>
        </authorList>
    </citation>
    <scope>NUCLEOTIDE SEQUENCE [LARGE SCALE GENOMIC DNA]</scope>
    <source>
        <strain evidence="2 3">TSV85</strain>
    </source>
</reference>
<keyword evidence="3" id="KW-1185">Reference proteome</keyword>
<dbReference type="EMBL" id="LOWA01000018">
    <property type="protein sequence ID" value="KVE28451.1"/>
    <property type="molecule type" value="Genomic_DNA"/>
</dbReference>
<proteinExistence type="predicted"/>
<dbReference type="InterPro" id="IPR009023">
    <property type="entry name" value="HMG_CoA_Rdtase_NAD(P)-bd_sf"/>
</dbReference>